<accession>A0A1F5MHZ9</accession>
<reference evidence="1 2" key="1">
    <citation type="journal article" date="2016" name="Nat. Commun.">
        <title>Thousands of microbial genomes shed light on interconnected biogeochemical processes in an aquifer system.</title>
        <authorList>
            <person name="Anantharaman K."/>
            <person name="Brown C.T."/>
            <person name="Hug L.A."/>
            <person name="Sharon I."/>
            <person name="Castelle C.J."/>
            <person name="Probst A.J."/>
            <person name="Thomas B.C."/>
            <person name="Singh A."/>
            <person name="Wilkins M.J."/>
            <person name="Karaoz U."/>
            <person name="Brodie E.L."/>
            <person name="Williams K.H."/>
            <person name="Hubbard S.S."/>
            <person name="Banfield J.F."/>
        </authorList>
    </citation>
    <scope>NUCLEOTIDE SEQUENCE [LARGE SCALE GENOMIC DNA]</scope>
</reference>
<protein>
    <submittedName>
        <fullName evidence="1">Uncharacterized protein</fullName>
    </submittedName>
</protein>
<sequence length="205" mass="23814">MNEVKSGEVIQPDPILQLIEQIKKRISPETLEEIHIDRKESILARFRDLREKLKEQGEHEQGSYNGGQFEPNDYEKEKSDLVVGYRDCDFDIFNGRDKGEQLTLVDSDEDLNAGIDLGMHPAQNNIWFHIYISPYSKQLSEETKDGVDRKTEPVLKRRDTLDNLSENEVLIVAYFLDKAKTIFPYIIEGQVLNRDRPLLDPHQDN</sequence>
<organism evidence="1 2">
    <name type="scientific">Candidatus Daviesbacteria bacterium RIFCSPLOWO2_02_FULL_36_7</name>
    <dbReference type="NCBI Taxonomy" id="1797792"/>
    <lineage>
        <taxon>Bacteria</taxon>
        <taxon>Candidatus Daviesiibacteriota</taxon>
    </lineage>
</organism>
<dbReference type="AlphaFoldDB" id="A0A1F5MHZ9"/>
<evidence type="ECO:0000313" key="2">
    <source>
        <dbReference type="Proteomes" id="UP000178859"/>
    </source>
</evidence>
<name>A0A1F5MHZ9_9BACT</name>
<dbReference type="EMBL" id="MFDT01000014">
    <property type="protein sequence ID" value="OGE64959.1"/>
    <property type="molecule type" value="Genomic_DNA"/>
</dbReference>
<proteinExistence type="predicted"/>
<gene>
    <name evidence="1" type="ORF">A3I48_01680</name>
</gene>
<comment type="caution">
    <text evidence="1">The sequence shown here is derived from an EMBL/GenBank/DDBJ whole genome shotgun (WGS) entry which is preliminary data.</text>
</comment>
<dbReference type="Proteomes" id="UP000178859">
    <property type="component" value="Unassembled WGS sequence"/>
</dbReference>
<evidence type="ECO:0000313" key="1">
    <source>
        <dbReference type="EMBL" id="OGE64959.1"/>
    </source>
</evidence>